<evidence type="ECO:0000313" key="10">
    <source>
        <dbReference type="Proteomes" id="UP000694388"/>
    </source>
</evidence>
<comment type="pathway">
    <text evidence="2">Lipid metabolism; phospholipid metabolism.</text>
</comment>
<evidence type="ECO:0000313" key="9">
    <source>
        <dbReference type="Ensembl" id="ENSEBUP00000026497.1"/>
    </source>
</evidence>
<evidence type="ECO:0000256" key="4">
    <source>
        <dbReference type="ARBA" id="ARBA00022824"/>
    </source>
</evidence>
<keyword evidence="8" id="KW-0812">Transmembrane</keyword>
<comment type="similarity">
    <text evidence="3">Belongs to the membrane-bound acyltransferase family.</text>
</comment>
<keyword evidence="8" id="KW-1133">Transmembrane helix</keyword>
<evidence type="ECO:0000256" key="5">
    <source>
        <dbReference type="ARBA" id="ARBA00023098"/>
    </source>
</evidence>
<proteinExistence type="inferred from homology"/>
<dbReference type="Proteomes" id="UP000694388">
    <property type="component" value="Unplaced"/>
</dbReference>
<dbReference type="GO" id="GO:0047184">
    <property type="term" value="F:1-acylglycerophosphocholine O-acyltransferase activity"/>
    <property type="evidence" value="ECO:0007669"/>
    <property type="project" value="TreeGrafter"/>
</dbReference>
<evidence type="ECO:0000256" key="1">
    <source>
        <dbReference type="ARBA" id="ARBA00004240"/>
    </source>
</evidence>
<dbReference type="InterPro" id="IPR049941">
    <property type="entry name" value="LPLAT_7/PORCN-like"/>
</dbReference>
<dbReference type="GO" id="GO:0071617">
    <property type="term" value="F:lysophospholipid acyltransferase activity"/>
    <property type="evidence" value="ECO:0007669"/>
    <property type="project" value="TreeGrafter"/>
</dbReference>
<feature type="region of interest" description="Disordered" evidence="7">
    <location>
        <begin position="136"/>
        <end position="195"/>
    </location>
</feature>
<dbReference type="PANTHER" id="PTHR13906">
    <property type="entry name" value="PORCUPINE"/>
    <property type="match status" value="1"/>
</dbReference>
<keyword evidence="8" id="KW-0472">Membrane</keyword>
<evidence type="ECO:0000256" key="8">
    <source>
        <dbReference type="SAM" id="Phobius"/>
    </source>
</evidence>
<dbReference type="AlphaFoldDB" id="A0A8C4R8J0"/>
<keyword evidence="5" id="KW-0443">Lipid metabolism</keyword>
<dbReference type="GO" id="GO:0005783">
    <property type="term" value="C:endoplasmic reticulum"/>
    <property type="evidence" value="ECO:0007669"/>
    <property type="project" value="UniProtKB-SubCell"/>
</dbReference>
<dbReference type="GO" id="GO:0016020">
    <property type="term" value="C:membrane"/>
    <property type="evidence" value="ECO:0007669"/>
    <property type="project" value="TreeGrafter"/>
</dbReference>
<dbReference type="GO" id="GO:0006656">
    <property type="term" value="P:phosphatidylcholine biosynthetic process"/>
    <property type="evidence" value="ECO:0007669"/>
    <property type="project" value="TreeGrafter"/>
</dbReference>
<name>A0A8C4R8J0_EPTBU</name>
<evidence type="ECO:0000256" key="7">
    <source>
        <dbReference type="SAM" id="MobiDB-lite"/>
    </source>
</evidence>
<comment type="pathway">
    <text evidence="6">Phospholipid metabolism.</text>
</comment>
<sequence>MSGYPFCLFSLWAGERTPSCPVLRYLINPNMPPCPVPLGVAFAGYPLAAIQRTLLFGCKPAFHHVFYILTGLCLAYFNFGERPCMTFSTHFAFALGYLLLGYYYMATDSYDINWTMPQCVLTLRLIGTPLHFPNSPDPPRLGALTPPHQKRMSPLSTLGKAKEPLSGEEHQDADIPLLESRLATTTPETPGPIRR</sequence>
<reference evidence="9" key="1">
    <citation type="submission" date="2025-08" db="UniProtKB">
        <authorList>
            <consortium name="Ensembl"/>
        </authorList>
    </citation>
    <scope>IDENTIFICATION</scope>
</reference>
<protein>
    <submittedName>
        <fullName evidence="9">Uncharacterized protein</fullName>
    </submittedName>
</protein>
<keyword evidence="10" id="KW-1185">Reference proteome</keyword>
<feature type="compositionally biased region" description="Basic and acidic residues" evidence="7">
    <location>
        <begin position="160"/>
        <end position="173"/>
    </location>
</feature>
<evidence type="ECO:0000256" key="6">
    <source>
        <dbReference type="ARBA" id="ARBA00025707"/>
    </source>
</evidence>
<dbReference type="PANTHER" id="PTHR13906:SF14">
    <property type="entry name" value="LYSOPHOSPHOLIPID ACYLTRANSFERASE 5"/>
    <property type="match status" value="1"/>
</dbReference>
<reference evidence="9" key="2">
    <citation type="submission" date="2025-09" db="UniProtKB">
        <authorList>
            <consortium name="Ensembl"/>
        </authorList>
    </citation>
    <scope>IDENTIFICATION</scope>
</reference>
<evidence type="ECO:0000256" key="2">
    <source>
        <dbReference type="ARBA" id="ARBA00005074"/>
    </source>
</evidence>
<comment type="subcellular location">
    <subcellularLocation>
        <location evidence="1">Endoplasmic reticulum</location>
    </subcellularLocation>
</comment>
<accession>A0A8C4R8J0</accession>
<dbReference type="GO" id="GO:0030258">
    <property type="term" value="P:lipid modification"/>
    <property type="evidence" value="ECO:0007669"/>
    <property type="project" value="TreeGrafter"/>
</dbReference>
<keyword evidence="4" id="KW-0256">Endoplasmic reticulum</keyword>
<evidence type="ECO:0000256" key="3">
    <source>
        <dbReference type="ARBA" id="ARBA00010323"/>
    </source>
</evidence>
<feature type="transmembrane region" description="Helical" evidence="8">
    <location>
        <begin position="61"/>
        <end position="79"/>
    </location>
</feature>
<organism evidence="9 10">
    <name type="scientific">Eptatretus burgeri</name>
    <name type="common">Inshore hagfish</name>
    <dbReference type="NCBI Taxonomy" id="7764"/>
    <lineage>
        <taxon>Eukaryota</taxon>
        <taxon>Metazoa</taxon>
        <taxon>Chordata</taxon>
        <taxon>Craniata</taxon>
        <taxon>Vertebrata</taxon>
        <taxon>Cyclostomata</taxon>
        <taxon>Myxini</taxon>
        <taxon>Myxiniformes</taxon>
        <taxon>Myxinidae</taxon>
        <taxon>Eptatretinae</taxon>
        <taxon>Eptatretus</taxon>
    </lineage>
</organism>
<feature type="transmembrane region" description="Helical" evidence="8">
    <location>
        <begin position="85"/>
        <end position="106"/>
    </location>
</feature>
<dbReference type="Ensembl" id="ENSEBUT00000027073.1">
    <property type="protein sequence ID" value="ENSEBUP00000026497.1"/>
    <property type="gene ID" value="ENSEBUG00000016315.1"/>
</dbReference>